<keyword evidence="1" id="KW-0812">Transmembrane</keyword>
<dbReference type="Proteomes" id="UP001562425">
    <property type="component" value="Unassembled WGS sequence"/>
</dbReference>
<organism evidence="2 3">
    <name type="scientific">Culex pipiens pipiens</name>
    <name type="common">Northern house mosquito</name>
    <dbReference type="NCBI Taxonomy" id="38569"/>
    <lineage>
        <taxon>Eukaryota</taxon>
        <taxon>Metazoa</taxon>
        <taxon>Ecdysozoa</taxon>
        <taxon>Arthropoda</taxon>
        <taxon>Hexapoda</taxon>
        <taxon>Insecta</taxon>
        <taxon>Pterygota</taxon>
        <taxon>Neoptera</taxon>
        <taxon>Endopterygota</taxon>
        <taxon>Diptera</taxon>
        <taxon>Nematocera</taxon>
        <taxon>Culicoidea</taxon>
        <taxon>Culicidae</taxon>
        <taxon>Culicinae</taxon>
        <taxon>Culicini</taxon>
        <taxon>Culex</taxon>
        <taxon>Culex</taxon>
    </lineage>
</organism>
<dbReference type="AlphaFoldDB" id="A0ABD1CVT0"/>
<keyword evidence="1" id="KW-1133">Transmembrane helix</keyword>
<protein>
    <recommendedName>
        <fullName evidence="4">Secreted protein</fullName>
    </recommendedName>
</protein>
<sequence length="94" mass="10241">MNSMISEAFFTLWGVRLVATSTPISLTIRNTSRSIRCTPCFRTGSTFVVVSASSVLLVIVLFESASSVLLRLECVPPTPTAMTKRVDETDEAIL</sequence>
<evidence type="ECO:0000256" key="1">
    <source>
        <dbReference type="SAM" id="Phobius"/>
    </source>
</evidence>
<name>A0ABD1CVT0_CULPP</name>
<dbReference type="EMBL" id="JBEHCU010009068">
    <property type="protein sequence ID" value="KAL1380541.1"/>
    <property type="molecule type" value="Genomic_DNA"/>
</dbReference>
<evidence type="ECO:0000313" key="2">
    <source>
        <dbReference type="EMBL" id="KAL1380541.1"/>
    </source>
</evidence>
<feature type="transmembrane region" description="Helical" evidence="1">
    <location>
        <begin position="44"/>
        <end position="62"/>
    </location>
</feature>
<gene>
    <name evidence="2" type="ORF">pipiens_014110</name>
</gene>
<keyword evidence="3" id="KW-1185">Reference proteome</keyword>
<evidence type="ECO:0000313" key="3">
    <source>
        <dbReference type="Proteomes" id="UP001562425"/>
    </source>
</evidence>
<proteinExistence type="predicted"/>
<keyword evidence="1" id="KW-0472">Membrane</keyword>
<accession>A0ABD1CVT0</accession>
<reference evidence="2 3" key="1">
    <citation type="submission" date="2024-05" db="EMBL/GenBank/DDBJ databases">
        <title>Culex pipiens pipiens assembly and annotation.</title>
        <authorList>
            <person name="Alout H."/>
            <person name="Durand T."/>
        </authorList>
    </citation>
    <scope>NUCLEOTIDE SEQUENCE [LARGE SCALE GENOMIC DNA]</scope>
    <source>
        <strain evidence="2">HA-2024</strain>
        <tissue evidence="2">Whole body</tissue>
    </source>
</reference>
<comment type="caution">
    <text evidence="2">The sequence shown here is derived from an EMBL/GenBank/DDBJ whole genome shotgun (WGS) entry which is preliminary data.</text>
</comment>
<evidence type="ECO:0008006" key="4">
    <source>
        <dbReference type="Google" id="ProtNLM"/>
    </source>
</evidence>